<dbReference type="InterPro" id="IPR000160">
    <property type="entry name" value="GGDEF_dom"/>
</dbReference>
<dbReference type="RefSeq" id="WP_068899816.1">
    <property type="nucleotide sequence ID" value="NZ_JBHUIF010000033.1"/>
</dbReference>
<proteinExistence type="predicted"/>
<dbReference type="EC" id="2.7.7.65" evidence="2"/>
<dbReference type="PANTHER" id="PTHR45138">
    <property type="entry name" value="REGULATORY COMPONENTS OF SENSORY TRANSDUCTION SYSTEM"/>
    <property type="match status" value="1"/>
</dbReference>
<dbReference type="AlphaFoldDB" id="A0A1C3EPU1"/>
<dbReference type="Gene3D" id="3.30.70.270">
    <property type="match status" value="1"/>
</dbReference>
<dbReference type="CDD" id="cd01949">
    <property type="entry name" value="GGDEF"/>
    <property type="match status" value="1"/>
</dbReference>
<dbReference type="GO" id="GO:1902201">
    <property type="term" value="P:negative regulation of bacterial-type flagellum-dependent cell motility"/>
    <property type="evidence" value="ECO:0007669"/>
    <property type="project" value="TreeGrafter"/>
</dbReference>
<gene>
    <name evidence="6" type="ORF">A8L45_04870</name>
</gene>
<dbReference type="PROSITE" id="PS50887">
    <property type="entry name" value="GGDEF"/>
    <property type="match status" value="1"/>
</dbReference>
<evidence type="ECO:0000256" key="4">
    <source>
        <dbReference type="SAM" id="Phobius"/>
    </source>
</evidence>
<dbReference type="SMART" id="SM00267">
    <property type="entry name" value="GGDEF"/>
    <property type="match status" value="1"/>
</dbReference>
<dbReference type="SUPFAM" id="SSF55073">
    <property type="entry name" value="Nucleotide cyclase"/>
    <property type="match status" value="1"/>
</dbReference>
<keyword evidence="4" id="KW-0472">Membrane</keyword>
<dbReference type="InterPro" id="IPR029787">
    <property type="entry name" value="Nucleotide_cyclase"/>
</dbReference>
<evidence type="ECO:0000259" key="5">
    <source>
        <dbReference type="PROSITE" id="PS50887"/>
    </source>
</evidence>
<dbReference type="OrthoDB" id="5296913at2"/>
<dbReference type="Pfam" id="PF00990">
    <property type="entry name" value="GGDEF"/>
    <property type="match status" value="1"/>
</dbReference>
<feature type="transmembrane region" description="Helical" evidence="4">
    <location>
        <begin position="106"/>
        <end position="128"/>
    </location>
</feature>
<keyword evidence="7" id="KW-1185">Reference proteome</keyword>
<name>A0A1C3EPU1_9GAMM</name>
<protein>
    <recommendedName>
        <fullName evidence="2">diguanylate cyclase</fullName>
        <ecNumber evidence="2">2.7.7.65</ecNumber>
    </recommendedName>
</protein>
<feature type="domain" description="GGDEF" evidence="5">
    <location>
        <begin position="250"/>
        <end position="384"/>
    </location>
</feature>
<dbReference type="EMBL" id="LYBM01000005">
    <property type="protein sequence ID" value="ODA35247.1"/>
    <property type="molecule type" value="Genomic_DNA"/>
</dbReference>
<comment type="catalytic activity">
    <reaction evidence="3">
        <text>2 GTP = 3',3'-c-di-GMP + 2 diphosphate</text>
        <dbReference type="Rhea" id="RHEA:24898"/>
        <dbReference type="ChEBI" id="CHEBI:33019"/>
        <dbReference type="ChEBI" id="CHEBI:37565"/>
        <dbReference type="ChEBI" id="CHEBI:58805"/>
        <dbReference type="EC" id="2.7.7.65"/>
    </reaction>
</comment>
<dbReference type="GO" id="GO:0005886">
    <property type="term" value="C:plasma membrane"/>
    <property type="evidence" value="ECO:0007669"/>
    <property type="project" value="TreeGrafter"/>
</dbReference>
<evidence type="ECO:0000256" key="3">
    <source>
        <dbReference type="ARBA" id="ARBA00034247"/>
    </source>
</evidence>
<feature type="transmembrane region" description="Helical" evidence="4">
    <location>
        <begin position="75"/>
        <end position="94"/>
    </location>
</feature>
<feature type="transmembrane region" description="Helical" evidence="4">
    <location>
        <begin position="190"/>
        <end position="207"/>
    </location>
</feature>
<dbReference type="NCBIfam" id="TIGR00254">
    <property type="entry name" value="GGDEF"/>
    <property type="match status" value="1"/>
</dbReference>
<keyword evidence="4" id="KW-1133">Transmembrane helix</keyword>
<keyword evidence="4" id="KW-0812">Transmembrane</keyword>
<comment type="caution">
    <text evidence="6">The sequence shown here is derived from an EMBL/GenBank/DDBJ whole genome shotgun (WGS) entry which is preliminary data.</text>
</comment>
<dbReference type="InterPro" id="IPR043128">
    <property type="entry name" value="Rev_trsase/Diguanyl_cyclase"/>
</dbReference>
<evidence type="ECO:0000313" key="6">
    <source>
        <dbReference type="EMBL" id="ODA35247.1"/>
    </source>
</evidence>
<dbReference type="STRING" id="1080227.A8L45_04870"/>
<reference evidence="6 7" key="1">
    <citation type="submission" date="2016-05" db="EMBL/GenBank/DDBJ databases">
        <title>Genomic Taxonomy of the Vibrionaceae.</title>
        <authorList>
            <person name="Gomez-Gil B."/>
            <person name="Enciso-Ibarra J."/>
        </authorList>
    </citation>
    <scope>NUCLEOTIDE SEQUENCE [LARGE SCALE GENOMIC DNA]</scope>
    <source>
        <strain evidence="6 7">CAIM 1920</strain>
    </source>
</reference>
<evidence type="ECO:0000256" key="2">
    <source>
        <dbReference type="ARBA" id="ARBA00012528"/>
    </source>
</evidence>
<dbReference type="GO" id="GO:0052621">
    <property type="term" value="F:diguanylate cyclase activity"/>
    <property type="evidence" value="ECO:0007669"/>
    <property type="project" value="UniProtKB-EC"/>
</dbReference>
<accession>A0A1C3EPU1</accession>
<dbReference type="PANTHER" id="PTHR45138:SF9">
    <property type="entry name" value="DIGUANYLATE CYCLASE DGCM-RELATED"/>
    <property type="match status" value="1"/>
</dbReference>
<evidence type="ECO:0000313" key="7">
    <source>
        <dbReference type="Proteomes" id="UP000094936"/>
    </source>
</evidence>
<sequence>MTIARGSKPRLVHWKLSLYELWSHKNHAQSFNTTRQAYLKGRFQALCVLWAAANLLWIAIDFYQLSSNMGVSEEAIFQLSVLRGCFAVSLLAIAKQVNKTNSLTKIKYALALMVIAANLFYLSTSFVLDFPFDHTHYSFSYAMLPLIHIVVLAIFPLTASESLALLGITLLTQYNVAYLGGHELDNVKKVLYLIEAITALMVAWSQLSQLHMIMKLYRHATLDPLTGVYNRRMLMTQAEQKYRKNKRANKPFSAMLIDLDRFKRVNDVHGHFAGDRVLEAFANTVQNRIRKKDIFGRFGGEEFILFLPDCSAETTEQIAQRIVDAVRDMEVDIGEGVDRLKVTVSIGLHTAMSHDDFSCLLEKADTSLLEAKSSGRDQVRIYSESLPVSTDEAKRPWLEYSS</sequence>
<dbReference type="GO" id="GO:0043709">
    <property type="term" value="P:cell adhesion involved in single-species biofilm formation"/>
    <property type="evidence" value="ECO:0007669"/>
    <property type="project" value="TreeGrafter"/>
</dbReference>
<dbReference type="InterPro" id="IPR050469">
    <property type="entry name" value="Diguanylate_Cyclase"/>
</dbReference>
<organism evidence="6 7">
    <name type="scientific">Veronia pacifica</name>
    <dbReference type="NCBI Taxonomy" id="1080227"/>
    <lineage>
        <taxon>Bacteria</taxon>
        <taxon>Pseudomonadati</taxon>
        <taxon>Pseudomonadota</taxon>
        <taxon>Gammaproteobacteria</taxon>
        <taxon>Vibrionales</taxon>
        <taxon>Vibrionaceae</taxon>
        <taxon>Veronia</taxon>
    </lineage>
</organism>
<feature type="transmembrane region" description="Helical" evidence="4">
    <location>
        <begin position="43"/>
        <end position="63"/>
    </location>
</feature>
<comment type="cofactor">
    <cofactor evidence="1">
        <name>Mg(2+)</name>
        <dbReference type="ChEBI" id="CHEBI:18420"/>
    </cofactor>
</comment>
<dbReference type="Proteomes" id="UP000094936">
    <property type="component" value="Unassembled WGS sequence"/>
</dbReference>
<dbReference type="FunFam" id="3.30.70.270:FF:000001">
    <property type="entry name" value="Diguanylate cyclase domain protein"/>
    <property type="match status" value="1"/>
</dbReference>
<evidence type="ECO:0000256" key="1">
    <source>
        <dbReference type="ARBA" id="ARBA00001946"/>
    </source>
</evidence>